<keyword evidence="3" id="KW-1185">Reference proteome</keyword>
<dbReference type="Proteomes" id="UP001519924">
    <property type="component" value="Unassembled WGS sequence"/>
</dbReference>
<comment type="caution">
    <text evidence="2">The sequence shown here is derived from an EMBL/GenBank/DDBJ whole genome shotgun (WGS) entry which is preliminary data.</text>
</comment>
<reference evidence="2 3" key="1">
    <citation type="submission" date="2021-08" db="EMBL/GenBank/DDBJ databases">
        <title>Caldovatus sediminis gen. nov., sp. nov., a moderately thermophilic bacterium isolated from a hot spring.</title>
        <authorList>
            <person name="Hu C.-J."/>
            <person name="Li W.-J."/>
            <person name="Xian W.-D."/>
        </authorList>
    </citation>
    <scope>NUCLEOTIDE SEQUENCE [LARGE SCALE GENOMIC DNA]</scope>
    <source>
        <strain evidence="2 3">SYSU G05006</strain>
    </source>
</reference>
<evidence type="ECO:0000313" key="2">
    <source>
        <dbReference type="EMBL" id="MBW8268990.1"/>
    </source>
</evidence>
<accession>A0ABS7F2G4</accession>
<dbReference type="RefSeq" id="WP_220116613.1">
    <property type="nucleotide sequence ID" value="NZ_JAHZUY010000008.1"/>
</dbReference>
<evidence type="ECO:0000313" key="3">
    <source>
        <dbReference type="Proteomes" id="UP001519924"/>
    </source>
</evidence>
<sequence>MPARRRELRSQRVALVLQSPRHRRARLRQSLRGGLGIAVAGRVRHPALAEPSLGLGKRLDLAHRRAARREQRAQPVRALRQEPQIEQRGQRRRQVVAQAKHAEAAAVVELEVRMLLRQPAPEPPDAEVARASAAWNRATPRRGETASRRARKS</sequence>
<dbReference type="EMBL" id="JAHZUY010000008">
    <property type="protein sequence ID" value="MBW8268990.1"/>
    <property type="molecule type" value="Genomic_DNA"/>
</dbReference>
<evidence type="ECO:0000256" key="1">
    <source>
        <dbReference type="SAM" id="MobiDB-lite"/>
    </source>
</evidence>
<name>A0ABS7F2G4_9PROT</name>
<gene>
    <name evidence="2" type="ORF">K1J50_05765</name>
</gene>
<proteinExistence type="predicted"/>
<feature type="compositionally biased region" description="Basic and acidic residues" evidence="1">
    <location>
        <begin position="79"/>
        <end position="89"/>
    </location>
</feature>
<organism evidence="2 3">
    <name type="scientific">Caldovatus aquaticus</name>
    <dbReference type="NCBI Taxonomy" id="2865671"/>
    <lineage>
        <taxon>Bacteria</taxon>
        <taxon>Pseudomonadati</taxon>
        <taxon>Pseudomonadota</taxon>
        <taxon>Alphaproteobacteria</taxon>
        <taxon>Acetobacterales</taxon>
        <taxon>Roseomonadaceae</taxon>
        <taxon>Caldovatus</taxon>
    </lineage>
</organism>
<protein>
    <submittedName>
        <fullName evidence="2">Uncharacterized protein</fullName>
    </submittedName>
</protein>
<feature type="region of interest" description="Disordered" evidence="1">
    <location>
        <begin position="66"/>
        <end position="92"/>
    </location>
</feature>
<feature type="region of interest" description="Disordered" evidence="1">
    <location>
        <begin position="120"/>
        <end position="153"/>
    </location>
</feature>